<keyword evidence="2" id="KW-0732">Signal</keyword>
<sequence length="468" mass="50977">MLFNRSRALLVSLLGLVLVASWASADSAKLIVTNAKLFTMAEGQPDPFDGHLVIGHDGRILAVGPGGAAGWESENIVDLAGAWVLPGFVPAHSHLWQSAWRGLAADQTLMGWVDALYLQHARYAQPEDFYWFTLQGALDHVRHGITSTYNFNYGGWAEREMAQAQLRGEMESGVRFVHGQNFGGWGEVPQPAEAIAEVQSFLDWMDSQPTGDQLLRVMVNGTAAFRDTANAAETEAAIARTFALGNHLHFLESAPDQYEERSRFRWMIDEGLITDKILFGHFIHVDPWILEQAVAAGASMSWNPLSNGRLASGTPDIPLYLKTGLRIGMGVDGQASADRADPWENVRTGLYAVRAKYGDASVLSPYQVLRMHTWGSADAMGVADKVGSLEVGKFGDFVVIDPTDFGVVFDAYATLAFMAGQEHMTGVYIGGERVVAAGETLKHDFAGIRIEVNQRVRQAGAPGPTESQ</sequence>
<dbReference type="PANTHER" id="PTHR43794">
    <property type="entry name" value="AMINOHYDROLASE SSNA-RELATED"/>
    <property type="match status" value="1"/>
</dbReference>
<dbReference type="InterPro" id="IPR006680">
    <property type="entry name" value="Amidohydro-rel"/>
</dbReference>
<keyword evidence="5" id="KW-1185">Reference proteome</keyword>
<protein>
    <submittedName>
        <fullName evidence="4">Amidohydrolase family protein</fullName>
    </submittedName>
</protein>
<dbReference type="Gene3D" id="2.30.40.10">
    <property type="entry name" value="Urease, subunit C, domain 1"/>
    <property type="match status" value="1"/>
</dbReference>
<dbReference type="PANTHER" id="PTHR43794:SF11">
    <property type="entry name" value="AMIDOHYDROLASE-RELATED DOMAIN-CONTAINING PROTEIN"/>
    <property type="match status" value="1"/>
</dbReference>
<dbReference type="RefSeq" id="WP_330927975.1">
    <property type="nucleotide sequence ID" value="NZ_CP119075.1"/>
</dbReference>
<proteinExistence type="predicted"/>
<keyword evidence="1" id="KW-0378">Hydrolase</keyword>
<dbReference type="InterPro" id="IPR050287">
    <property type="entry name" value="MTA/SAH_deaminase"/>
</dbReference>
<dbReference type="Gene3D" id="3.20.20.140">
    <property type="entry name" value="Metal-dependent hydrolases"/>
    <property type="match status" value="1"/>
</dbReference>
<feature type="signal peptide" evidence="2">
    <location>
        <begin position="1"/>
        <end position="25"/>
    </location>
</feature>
<dbReference type="SUPFAM" id="SSF51556">
    <property type="entry name" value="Metallo-dependent hydrolases"/>
    <property type="match status" value="1"/>
</dbReference>
<organism evidence="4 5">
    <name type="scientific">Synoicihabitans lomoniglobus</name>
    <dbReference type="NCBI Taxonomy" id="2909285"/>
    <lineage>
        <taxon>Bacteria</taxon>
        <taxon>Pseudomonadati</taxon>
        <taxon>Verrucomicrobiota</taxon>
        <taxon>Opitutia</taxon>
        <taxon>Opitutales</taxon>
        <taxon>Opitutaceae</taxon>
        <taxon>Synoicihabitans</taxon>
    </lineage>
</organism>
<name>A0AAF0I2M9_9BACT</name>
<evidence type="ECO:0000256" key="1">
    <source>
        <dbReference type="ARBA" id="ARBA00022801"/>
    </source>
</evidence>
<feature type="chain" id="PRO_5042130698" evidence="2">
    <location>
        <begin position="26"/>
        <end position="468"/>
    </location>
</feature>
<dbReference type="AlphaFoldDB" id="A0AAF0I2M9"/>
<dbReference type="SUPFAM" id="SSF51338">
    <property type="entry name" value="Composite domain of metallo-dependent hydrolases"/>
    <property type="match status" value="1"/>
</dbReference>
<evidence type="ECO:0000313" key="4">
    <source>
        <dbReference type="EMBL" id="WED66627.1"/>
    </source>
</evidence>
<dbReference type="Proteomes" id="UP001218638">
    <property type="component" value="Chromosome"/>
</dbReference>
<evidence type="ECO:0000256" key="2">
    <source>
        <dbReference type="SAM" id="SignalP"/>
    </source>
</evidence>
<dbReference type="InterPro" id="IPR032466">
    <property type="entry name" value="Metal_Hydrolase"/>
</dbReference>
<dbReference type="Pfam" id="PF01979">
    <property type="entry name" value="Amidohydro_1"/>
    <property type="match status" value="1"/>
</dbReference>
<reference evidence="4" key="1">
    <citation type="submission" date="2023-03" db="EMBL/GenBank/DDBJ databases">
        <title>Lomoglobus Profundus gen. nov., sp. nov., a novel member of the phylum Verrucomicrobia, isolated from deep-marine sediment of South China Sea.</title>
        <authorList>
            <person name="Ahmad T."/>
            <person name="Ishaq S.E."/>
            <person name="Wang F."/>
        </authorList>
    </citation>
    <scope>NUCLEOTIDE SEQUENCE</scope>
    <source>
        <strain evidence="4">LMO-M01</strain>
    </source>
</reference>
<evidence type="ECO:0000259" key="3">
    <source>
        <dbReference type="Pfam" id="PF01979"/>
    </source>
</evidence>
<dbReference type="GO" id="GO:0016810">
    <property type="term" value="F:hydrolase activity, acting on carbon-nitrogen (but not peptide) bonds"/>
    <property type="evidence" value="ECO:0007669"/>
    <property type="project" value="InterPro"/>
</dbReference>
<dbReference type="EMBL" id="CP119075">
    <property type="protein sequence ID" value="WED66627.1"/>
    <property type="molecule type" value="Genomic_DNA"/>
</dbReference>
<dbReference type="InterPro" id="IPR011059">
    <property type="entry name" value="Metal-dep_hydrolase_composite"/>
</dbReference>
<feature type="domain" description="Amidohydrolase-related" evidence="3">
    <location>
        <begin position="83"/>
        <end position="434"/>
    </location>
</feature>
<gene>
    <name evidence="4" type="ORF">PXH66_07160</name>
</gene>
<accession>A0AAF0I2M9</accession>
<dbReference type="KEGG" id="slom:PXH66_07160"/>
<evidence type="ECO:0000313" key="5">
    <source>
        <dbReference type="Proteomes" id="UP001218638"/>
    </source>
</evidence>